<dbReference type="FunFam" id="3.30.780.10:FF:000008">
    <property type="entry name" value="eukaryotic translation initiation factor 2D"/>
    <property type="match status" value="1"/>
</dbReference>
<protein>
    <submittedName>
        <fullName evidence="7">Eukaryotic translation initiation factor SUI1 family protein</fullName>
    </submittedName>
</protein>
<keyword evidence="4" id="KW-0812">Transmembrane</keyword>
<dbReference type="InterPro" id="IPR041366">
    <property type="entry name" value="Pre-PUA"/>
</dbReference>
<dbReference type="Pfam" id="PF26291">
    <property type="entry name" value="SWIB_eIF2D"/>
    <property type="match status" value="1"/>
</dbReference>
<evidence type="ECO:0000256" key="2">
    <source>
        <dbReference type="ARBA" id="ARBA00022490"/>
    </source>
</evidence>
<dbReference type="CDD" id="cd21156">
    <property type="entry name" value="PUA_eIF2d-like"/>
    <property type="match status" value="1"/>
</dbReference>
<dbReference type="InterPro" id="IPR003121">
    <property type="entry name" value="SWIB_MDM2_domain"/>
</dbReference>
<dbReference type="PROSITE" id="PS50296">
    <property type="entry name" value="SUI1"/>
    <property type="match status" value="1"/>
</dbReference>
<dbReference type="SUPFAM" id="SSF88697">
    <property type="entry name" value="PUA domain-like"/>
    <property type="match status" value="1"/>
</dbReference>
<organism evidence="7 8">
    <name type="scientific">Armillaria tabescens</name>
    <name type="common">Ringless honey mushroom</name>
    <name type="synonym">Agaricus tabescens</name>
    <dbReference type="NCBI Taxonomy" id="1929756"/>
    <lineage>
        <taxon>Eukaryota</taxon>
        <taxon>Fungi</taxon>
        <taxon>Dikarya</taxon>
        <taxon>Basidiomycota</taxon>
        <taxon>Agaricomycotina</taxon>
        <taxon>Agaricomycetes</taxon>
        <taxon>Agaricomycetidae</taxon>
        <taxon>Agaricales</taxon>
        <taxon>Marasmiineae</taxon>
        <taxon>Physalacriaceae</taxon>
        <taxon>Desarmillaria</taxon>
    </lineage>
</organism>
<keyword evidence="4" id="KW-0472">Membrane</keyword>
<dbReference type="Pfam" id="PF17832">
    <property type="entry name" value="Pre-PUA"/>
    <property type="match status" value="1"/>
</dbReference>
<dbReference type="GO" id="GO:0001731">
    <property type="term" value="P:formation of translation preinitiation complex"/>
    <property type="evidence" value="ECO:0007669"/>
    <property type="project" value="InterPro"/>
</dbReference>
<comment type="caution">
    <text evidence="7">The sequence shown here is derived from an EMBL/GenBank/DDBJ whole genome shotgun (WGS) entry which is preliminary data.</text>
</comment>
<dbReference type="InterPro" id="IPR048248">
    <property type="entry name" value="PUA_eIF2d-like"/>
</dbReference>
<dbReference type="GeneID" id="85358798"/>
<dbReference type="SUPFAM" id="SSF47592">
    <property type="entry name" value="SWIB/MDM2 domain"/>
    <property type="match status" value="1"/>
</dbReference>
<dbReference type="EMBL" id="JAUEPS010000004">
    <property type="protein sequence ID" value="KAK0466225.1"/>
    <property type="molecule type" value="Genomic_DNA"/>
</dbReference>
<dbReference type="PROSITE" id="PS50890">
    <property type="entry name" value="PUA"/>
    <property type="match status" value="1"/>
</dbReference>
<dbReference type="InterPro" id="IPR036885">
    <property type="entry name" value="SWIB_MDM2_dom_sf"/>
</dbReference>
<dbReference type="InterPro" id="IPR057429">
    <property type="entry name" value="WH_eIF2D"/>
</dbReference>
<dbReference type="PANTHER" id="PTHR12217:SF4">
    <property type="entry name" value="EUKARYOTIC TRANSLATION INITIATION FACTOR 2D"/>
    <property type="match status" value="1"/>
</dbReference>
<dbReference type="InterPro" id="IPR015947">
    <property type="entry name" value="PUA-like_sf"/>
</dbReference>
<evidence type="ECO:0000259" key="6">
    <source>
        <dbReference type="PROSITE" id="PS51925"/>
    </source>
</evidence>
<feature type="region of interest" description="Disordered" evidence="3">
    <location>
        <begin position="190"/>
        <end position="236"/>
    </location>
</feature>
<dbReference type="Pfam" id="PF01253">
    <property type="entry name" value="SUI1"/>
    <property type="match status" value="1"/>
</dbReference>
<dbReference type="GO" id="GO:0003743">
    <property type="term" value="F:translation initiation factor activity"/>
    <property type="evidence" value="ECO:0007669"/>
    <property type="project" value="UniProtKB-KW"/>
</dbReference>
<name>A0AA39NIF2_ARMTA</name>
<feature type="compositionally biased region" description="Pro residues" evidence="3">
    <location>
        <begin position="219"/>
        <end position="233"/>
    </location>
</feature>
<dbReference type="PANTHER" id="PTHR12217">
    <property type="entry name" value="EUKARYOTIC TRANSLATION INITIATION FACTOR 2D"/>
    <property type="match status" value="1"/>
</dbReference>
<feature type="domain" description="DM2" evidence="6">
    <location>
        <begin position="398"/>
        <end position="493"/>
    </location>
</feature>
<dbReference type="Gene3D" id="3.10.400.20">
    <property type="match status" value="1"/>
</dbReference>
<proteinExistence type="inferred from homology"/>
<dbReference type="PROSITE" id="PS51925">
    <property type="entry name" value="SWIB_MDM2"/>
    <property type="match status" value="1"/>
</dbReference>
<dbReference type="InterPro" id="IPR039759">
    <property type="entry name" value="eIF2D_SUI1"/>
</dbReference>
<keyword evidence="7" id="KW-0396">Initiation factor</keyword>
<dbReference type="Pfam" id="PF26292">
    <property type="entry name" value="PUA_elF2D"/>
    <property type="match status" value="1"/>
</dbReference>
<dbReference type="InterPro" id="IPR036877">
    <property type="entry name" value="SUI1_dom_sf"/>
</dbReference>
<dbReference type="CDD" id="cd11608">
    <property type="entry name" value="eIF2D_C"/>
    <property type="match status" value="1"/>
</dbReference>
<dbReference type="AlphaFoldDB" id="A0AA39NIF2"/>
<reference evidence="7" key="1">
    <citation type="submission" date="2023-06" db="EMBL/GenBank/DDBJ databases">
        <authorList>
            <consortium name="Lawrence Berkeley National Laboratory"/>
            <person name="Ahrendt S."/>
            <person name="Sahu N."/>
            <person name="Indic B."/>
            <person name="Wong-Bajracharya J."/>
            <person name="Merenyi Z."/>
            <person name="Ke H.-M."/>
            <person name="Monk M."/>
            <person name="Kocsube S."/>
            <person name="Drula E."/>
            <person name="Lipzen A."/>
            <person name="Balint B."/>
            <person name="Henrissat B."/>
            <person name="Andreopoulos B."/>
            <person name="Martin F.M."/>
            <person name="Harder C.B."/>
            <person name="Rigling D."/>
            <person name="Ford K.L."/>
            <person name="Foster G.D."/>
            <person name="Pangilinan J."/>
            <person name="Papanicolaou A."/>
            <person name="Barry K."/>
            <person name="LaButti K."/>
            <person name="Viragh M."/>
            <person name="Koriabine M."/>
            <person name="Yan M."/>
            <person name="Riley R."/>
            <person name="Champramary S."/>
            <person name="Plett K.L."/>
            <person name="Tsai I.J."/>
            <person name="Slot J."/>
            <person name="Sipos G."/>
            <person name="Plett J."/>
            <person name="Nagy L.G."/>
            <person name="Grigoriev I.V."/>
        </authorList>
    </citation>
    <scope>NUCLEOTIDE SEQUENCE</scope>
    <source>
        <strain evidence="7">CCBAS 213</strain>
    </source>
</reference>
<feature type="domain" description="SUI1" evidence="5">
    <location>
        <begin position="517"/>
        <end position="592"/>
    </location>
</feature>
<dbReference type="InterPro" id="IPR048247">
    <property type="entry name" value="eIF2D_N"/>
</dbReference>
<dbReference type="Gene3D" id="3.30.780.10">
    <property type="entry name" value="SUI1-like domain"/>
    <property type="match status" value="1"/>
</dbReference>
<gene>
    <name evidence="7" type="ORF">EV420DRAFT_1617528</name>
</gene>
<keyword evidence="7" id="KW-0648">Protein biosynthesis</keyword>
<feature type="transmembrane region" description="Helical" evidence="4">
    <location>
        <begin position="94"/>
        <end position="116"/>
    </location>
</feature>
<comment type="similarity">
    <text evidence="1">Belongs to the eIF2D family.</text>
</comment>
<evidence type="ECO:0000259" key="5">
    <source>
        <dbReference type="PROSITE" id="PS50296"/>
    </source>
</evidence>
<feature type="compositionally biased region" description="Acidic residues" evidence="3">
    <location>
        <begin position="205"/>
        <end position="218"/>
    </location>
</feature>
<keyword evidence="4" id="KW-1133">Transmembrane helix</keyword>
<evidence type="ECO:0000256" key="3">
    <source>
        <dbReference type="SAM" id="MobiDB-lite"/>
    </source>
</evidence>
<keyword evidence="2" id="KW-0963">Cytoplasm</keyword>
<dbReference type="RefSeq" id="XP_060337052.1">
    <property type="nucleotide sequence ID" value="XM_060475250.1"/>
</dbReference>
<evidence type="ECO:0000313" key="8">
    <source>
        <dbReference type="Proteomes" id="UP001175211"/>
    </source>
</evidence>
<dbReference type="CDD" id="cd11610">
    <property type="entry name" value="eIF2D_N"/>
    <property type="match status" value="1"/>
</dbReference>
<keyword evidence="8" id="KW-1185">Reference proteome</keyword>
<evidence type="ECO:0000313" key="7">
    <source>
        <dbReference type="EMBL" id="KAK0466225.1"/>
    </source>
</evidence>
<dbReference type="Pfam" id="PF25304">
    <property type="entry name" value="WHD_eIF2D"/>
    <property type="match status" value="1"/>
</dbReference>
<evidence type="ECO:0000256" key="1">
    <source>
        <dbReference type="ARBA" id="ARBA00010359"/>
    </source>
</evidence>
<evidence type="ECO:0000256" key="4">
    <source>
        <dbReference type="SAM" id="Phobius"/>
    </source>
</evidence>
<dbReference type="InterPro" id="IPR001950">
    <property type="entry name" value="SUI1"/>
</dbReference>
<accession>A0AA39NIF2</accession>
<sequence>MFKKPLGGLKNSAPIRSSDRRKLKQRVVAAFSVSPEDGDLLVPEGILTAKFSTHLDLPGVAYLSSDGDPLWITLGKGSDELIPTIYTLWKKPGLLLFLCTPAAVIPILVGGADLMIPGVMYHSSSLVEGQLVAVCQYQRRDGVPTMSAPLAVGRMAVSSDQLNEGGKEKGKAALVIHTWKDHLWDMGSKGEPAEPIPIGMSNADVPEEDEEQSPEPEPEPAPPLVDGPPPSEPPLQEATYTREEVSLLLHMSLLQAIETTLKSLPTSSFPIPISTFHTAYILPYRPVFPALVLPPSTCPNGKPNPEDVTIKASTHKSFTAFLKVAEKASLLATKAPQKHAQQNEAVVTGVNGSHPSVQQHKPFVTLRDLELKAAKKTQREEEEQEREALAHHELGVCELWKPHLVTADLFKVMGASTSDLYSIPEIRTLLNNYITSKDIINQHDRAYINLDDLLRSCVVAKAPLSKKGKEPEPPQQSHEFMRRDELYKKVLERMQSWYEVRAEGKDPVVKKGKLVPIHVETKVRQGRKASTFITGFEPFLINADEMADELRKTCAGATSVTPIQGKGANAGLEVLVQGKQSKAVTDYLVGKGVPKRWIEVKEAAGKK</sequence>
<dbReference type="Proteomes" id="UP001175211">
    <property type="component" value="Unassembled WGS sequence"/>
</dbReference>
<dbReference type="SUPFAM" id="SSF55159">
    <property type="entry name" value="eIF1-like"/>
    <property type="match status" value="1"/>
</dbReference>
<dbReference type="InterPro" id="IPR039757">
    <property type="entry name" value="EIF2D"/>
</dbReference>
<dbReference type="InterPro" id="IPR058886">
    <property type="entry name" value="SWIB_eIF2D"/>
</dbReference>